<organism evidence="1 2">
    <name type="scientific">Agrobacterium rosae</name>
    <dbReference type="NCBI Taxonomy" id="1972867"/>
    <lineage>
        <taxon>Bacteria</taxon>
        <taxon>Pseudomonadati</taxon>
        <taxon>Pseudomonadota</taxon>
        <taxon>Alphaproteobacteria</taxon>
        <taxon>Hyphomicrobiales</taxon>
        <taxon>Rhizobiaceae</taxon>
        <taxon>Rhizobium/Agrobacterium group</taxon>
        <taxon>Agrobacterium</taxon>
    </lineage>
</organism>
<comment type="caution">
    <text evidence="1">The sequence shown here is derived from an EMBL/GenBank/DDBJ whole genome shotgun (WGS) entry which is preliminary data.</text>
</comment>
<proteinExistence type="predicted"/>
<name>A0ABU4VVS6_9HYPH</name>
<reference evidence="1" key="1">
    <citation type="journal article" date="2023" name="Phytobiomes J">
        <title>Deciphering the key players within the bacterial microbiota associated with aerial crown gall tumors on rhododendron: Insights into the gallobiome.</title>
        <authorList>
            <person name="Kuzmanovic N."/>
            <person name="Nesme J."/>
            <person name="Wolf J."/>
            <person name="Neumann-Schaal M."/>
            <person name="Petersen J."/>
            <person name="Fernandez-Gnecco G."/>
            <person name="Sproeer C."/>
            <person name="Bunk B."/>
            <person name="Overmann J."/>
            <person name="Sorensen S.J."/>
            <person name="Idczak E."/>
            <person name="Smalla K."/>
        </authorList>
    </citation>
    <scope>NUCLEOTIDE SEQUENCE [LARGE SCALE GENOMIC DNA]</scope>
    <source>
        <strain evidence="1">Rho-14.1</strain>
    </source>
</reference>
<sequence length="134" mass="15341">MQRFFVTADGAFIGSYDGSDEDIPDEFKGGISVPTSPEDARQRYINGAWQPLILFSPIEPTPFWHAALDLLQIKKSDVLNAIPNEDERYAAELEIEGRKTYRRDDPMVVKLAELKGYPSEQMDALWLYVQSHYK</sequence>
<evidence type="ECO:0000313" key="2">
    <source>
        <dbReference type="Proteomes" id="UP001277561"/>
    </source>
</evidence>
<dbReference type="EMBL" id="JAVRAD010000003">
    <property type="protein sequence ID" value="MDX8329605.1"/>
    <property type="molecule type" value="Genomic_DNA"/>
</dbReference>
<keyword evidence="2" id="KW-1185">Reference proteome</keyword>
<gene>
    <name evidence="1" type="ORF">RMS29_10235</name>
</gene>
<evidence type="ECO:0000313" key="1">
    <source>
        <dbReference type="EMBL" id="MDX8329605.1"/>
    </source>
</evidence>
<dbReference type="Proteomes" id="UP001277561">
    <property type="component" value="Unassembled WGS sequence"/>
</dbReference>
<dbReference type="RefSeq" id="WP_320188237.1">
    <property type="nucleotide sequence ID" value="NZ_CP192764.1"/>
</dbReference>
<accession>A0ABU4VVS6</accession>
<protein>
    <submittedName>
        <fullName evidence="1">Uncharacterized protein</fullName>
    </submittedName>
</protein>